<dbReference type="EMBL" id="CAXAMN010018580">
    <property type="protein sequence ID" value="CAK9052692.1"/>
    <property type="molecule type" value="Genomic_DNA"/>
</dbReference>
<feature type="compositionally biased region" description="Basic residues" evidence="1">
    <location>
        <begin position="50"/>
        <end position="62"/>
    </location>
</feature>
<sequence>MGDSGELIVEDKQSHDDTQDFKALQTDEVHQNGVKDEDNIKSVAADHSKGQRTQRSRSRSRRAQTETSGAFVKMLRLCLLNRQSVWHIDDCSKIHRQCFIIMRVFAVLFVCCVNLVSEAMMVPVSSILTNLFLYNHTSWLQRLCKIASTGT</sequence>
<dbReference type="Proteomes" id="UP001642484">
    <property type="component" value="Unassembled WGS sequence"/>
</dbReference>
<protein>
    <submittedName>
        <fullName evidence="3">Uncharacterized protein</fullName>
    </submittedName>
</protein>
<feature type="region of interest" description="Disordered" evidence="1">
    <location>
        <begin position="1"/>
        <end position="67"/>
    </location>
</feature>
<feature type="compositionally biased region" description="Basic and acidic residues" evidence="1">
    <location>
        <begin position="9"/>
        <end position="49"/>
    </location>
</feature>
<evidence type="ECO:0000256" key="1">
    <source>
        <dbReference type="SAM" id="MobiDB-lite"/>
    </source>
</evidence>
<comment type="caution">
    <text evidence="3">The sequence shown here is derived from an EMBL/GenBank/DDBJ whole genome shotgun (WGS) entry which is preliminary data.</text>
</comment>
<keyword evidence="4" id="KW-1185">Reference proteome</keyword>
<organism evidence="3 4">
    <name type="scientific">Durusdinium trenchii</name>
    <dbReference type="NCBI Taxonomy" id="1381693"/>
    <lineage>
        <taxon>Eukaryota</taxon>
        <taxon>Sar</taxon>
        <taxon>Alveolata</taxon>
        <taxon>Dinophyceae</taxon>
        <taxon>Suessiales</taxon>
        <taxon>Symbiodiniaceae</taxon>
        <taxon>Durusdinium</taxon>
    </lineage>
</organism>
<feature type="transmembrane region" description="Helical" evidence="2">
    <location>
        <begin position="104"/>
        <end position="133"/>
    </location>
</feature>
<gene>
    <name evidence="3" type="ORF">CCMP2556_LOCUS26570</name>
</gene>
<evidence type="ECO:0000313" key="3">
    <source>
        <dbReference type="EMBL" id="CAK9052692.1"/>
    </source>
</evidence>
<keyword evidence="2" id="KW-0812">Transmembrane</keyword>
<keyword evidence="2" id="KW-0472">Membrane</keyword>
<accession>A0ABP0MMI2</accession>
<name>A0ABP0MMI2_9DINO</name>
<reference evidence="3 4" key="1">
    <citation type="submission" date="2024-02" db="EMBL/GenBank/DDBJ databases">
        <authorList>
            <person name="Chen Y."/>
            <person name="Shah S."/>
            <person name="Dougan E. K."/>
            <person name="Thang M."/>
            <person name="Chan C."/>
        </authorList>
    </citation>
    <scope>NUCLEOTIDE SEQUENCE [LARGE SCALE GENOMIC DNA]</scope>
</reference>
<evidence type="ECO:0000256" key="2">
    <source>
        <dbReference type="SAM" id="Phobius"/>
    </source>
</evidence>
<evidence type="ECO:0000313" key="4">
    <source>
        <dbReference type="Proteomes" id="UP001642484"/>
    </source>
</evidence>
<keyword evidence="2" id="KW-1133">Transmembrane helix</keyword>
<proteinExistence type="predicted"/>